<reference evidence="1" key="1">
    <citation type="submission" date="2023-07" db="EMBL/GenBank/DDBJ databases">
        <title>Black Yeasts Isolated from many extreme environments.</title>
        <authorList>
            <person name="Coleine C."/>
            <person name="Stajich J.E."/>
            <person name="Selbmann L."/>
        </authorList>
    </citation>
    <scope>NUCLEOTIDE SEQUENCE</scope>
    <source>
        <strain evidence="1">CCFEE 5714</strain>
    </source>
</reference>
<protein>
    <submittedName>
        <fullName evidence="1">Uncharacterized protein</fullName>
    </submittedName>
</protein>
<evidence type="ECO:0000313" key="2">
    <source>
        <dbReference type="Proteomes" id="UP001281147"/>
    </source>
</evidence>
<comment type="caution">
    <text evidence="1">The sequence shown here is derived from an EMBL/GenBank/DDBJ whole genome shotgun (WGS) entry which is preliminary data.</text>
</comment>
<proteinExistence type="predicted"/>
<sequence>MANDRKRIASAIVFCPQNRPPKLEYLKRLRDQLCNNSLLVPFVQGILDLPMTWDLYARSNSDIAALSQGPQHIRQLRDWIVDNNAAPLTETMSGILLLPLLTIIHITQYFQYLASIDMRHAQFLDEIRSGGAQGLCGGLLAATAIASSCNESELVQNACKSLRLALCIGACGELGDDPQDLGASTVVLRTHRVGQGNEMVAKFPRTYVATVADPYSISVVGPVQQLAKLQAYAQSQGVTTTELHLRGKVHNPENRDLCQALWDLCSRTVELQLPSAESLQIPVRSNKTGDVLCSGSLSHEVLESALVQRCEWYSVVTALAEDLSNTGEPTHKIIMFGTGRKNCLASEQFEKRGLRVAKIDAVAEVDAMRPRYKEEAIAVVGASCRLPGASNLDEYWNILATGQDRHVELSSNRFDLQGGHRASLCPEYSNNRKFYANLLEHVDQFDHKFFGMSAREAINTDPQQRILLELAYEAMESSGYMRTHDRARGDNVGVFIGASFVEYLDNTNASAPSAYTSTGTIRAFLCGRLSHYFGWSGPAEVIDTACSSSLVAINRAVRAIQNGECSSALAGGINIITGQNNFLDLGKAGFLSPTGQCKPFDQHADGYCRAEGGGLVFLKALPSAQHEKDCIMAVIPATGTNQGGLSRALTIPDSTALSTLYRSVLTQASFEPDVVTYVEAHGTGTQAGDPVEVASIRDVFGNAQRPQKLHLASVKGNIGHCETAAGVAGLLKVICMLDKGKIPPQANHVTWNAKIPALQPDRMCVPKASEPWNVPFQAALVNSYGAAGSNAALLCCEPPCVRRPIKSGALHDTSFPILLSAETECSLRSYQVSLARFLEQTAHPPSILEIAYTLAERRQRHQYSTIIEAISTENLIASLKHDEHEVFQRSKSPDNIVLLLGGQHKRSIGLAKQLYDRYPHFRSLLDQCNAVVQDLGSGSIIPAVFEANDISDIVVLQAGLVAVEYALAMSWIHAGLKVSAIVGHSLGELAGLAVSGMLSLRDCLKLVIARASLIQTKWGDDRGSMLAVSASREALHELLKDSNLPIDIACYNSPTSQVVAGETQAIAAFQIYLQAQVPPVKYKRVHTTHAFHSRLTTPILEDLDRISRSLDWCAPTLPITLCSDRTRPNSSSYSPSAHAQGAVFFEDAVKQVEAELGKSTWIEIGVNSPVVAMSSRVLDQSMNHSSYAMTMANEFASPTSDAVSKTISELWRNSIDVSHWSFLHTSSAASAVWLPPYQFDPTPAWLENIDHAAGLQKQLMASAANSCRPAENTLVKTQLIVPLPEAVGQSSARKRFRVSSHSERYRAIVSGHAVRKAPLCPASVYLECAAMAIALVTPLDPAERLQFGSLDLQAPLGLSCEDIEVSIEPTPAKEKTWDFTMSSINPKFPGKRNIHAQGIVSFASGSNLAAMERLVQRRMHEFTSRGAAESLLTKRAYGLFSRVVNYHDFLRGITSISIDGSEAVAKIVLPTNQPEQEGSSAVSFCEAVVMDNFIQVVGLLMNTSDLVGANEVMVCTGIESGATSEKCVMLSPGPWTVHAAYTAVGSSKAIGDVFVFAEDGSLVAAFTGCQFTKLDISRLERALASVNDGSSSKISNNNTRTNTAGASPKETPASRRPQLLSLDSMPPLSIGSDTSSSVPSSPPSPKQDSSMDEMLFALLADTAGTAASNIKSSMSLDDLGIDSLALIEMCTALSKTVKQSVEPDDITSDMTVAQLLQRFASETDNRLDAATARYPPPRVTQIRLNDDSQLSATKPWSGTRDARTAFSLDMSPALEACALVSRDAAEACGFKHYWSAVGPHQDRLTITYIYEAFLKLGINLPTLPHGALMPDIPHSPTYTKLAQRLCQILSEHDVVKQRADGRYVISTVASTIVHESSKELHKAFVQKYPEYEGEACLMQLTGPKLAECLTGEANPVKLLFGNETSNKFLEDYYGRSPMLSWMTSQLVTFLTALLDSGRNQSSEPYRILEVGAGTGGTTGAVVDMLRSKGFNVAYTFTDISATLVSKAKRRFSQHSEWMSFERLDLERSVPAHFKGNFDIVFATNCVHATKNRAETCARIRETLTAKGFMVLSEVTRAIAWYDIVFGLLDGWWLSEDLNAYPLQPVENWIADLKRAGFPSAAFTSGPTEDLDTQRLLIGSNSVPMVL</sequence>
<evidence type="ECO:0000313" key="1">
    <source>
        <dbReference type="EMBL" id="KAK3713681.1"/>
    </source>
</evidence>
<dbReference type="EMBL" id="JAUTXU010000061">
    <property type="protein sequence ID" value="KAK3713681.1"/>
    <property type="molecule type" value="Genomic_DNA"/>
</dbReference>
<dbReference type="Proteomes" id="UP001281147">
    <property type="component" value="Unassembled WGS sequence"/>
</dbReference>
<keyword evidence="2" id="KW-1185">Reference proteome</keyword>
<name>A0ACC3NCM2_9PEZI</name>
<gene>
    <name evidence="1" type="ORF">LTR37_008375</name>
</gene>
<accession>A0ACC3NCM2</accession>
<organism evidence="1 2">
    <name type="scientific">Vermiconidia calcicola</name>
    <dbReference type="NCBI Taxonomy" id="1690605"/>
    <lineage>
        <taxon>Eukaryota</taxon>
        <taxon>Fungi</taxon>
        <taxon>Dikarya</taxon>
        <taxon>Ascomycota</taxon>
        <taxon>Pezizomycotina</taxon>
        <taxon>Dothideomycetes</taxon>
        <taxon>Dothideomycetidae</taxon>
        <taxon>Mycosphaerellales</taxon>
        <taxon>Extremaceae</taxon>
        <taxon>Vermiconidia</taxon>
    </lineage>
</organism>